<evidence type="ECO:0000313" key="3">
    <source>
        <dbReference type="EMBL" id="EQB07704.1"/>
    </source>
</evidence>
<dbReference type="EMBL" id="ATHL01000153">
    <property type="protein sequence ID" value="EQB07704.1"/>
    <property type="molecule type" value="Genomic_DNA"/>
</dbReference>
<proteinExistence type="predicted"/>
<evidence type="ECO:0000256" key="1">
    <source>
        <dbReference type="PROSITE-ProRule" id="PRU00169"/>
    </source>
</evidence>
<feature type="domain" description="Response regulatory" evidence="2">
    <location>
        <begin position="12"/>
        <end position="128"/>
    </location>
</feature>
<dbReference type="AlphaFoldDB" id="T0IDJ1"/>
<dbReference type="InterPro" id="IPR001789">
    <property type="entry name" value="Sig_transdc_resp-reg_receiver"/>
</dbReference>
<gene>
    <name evidence="3" type="ORF">L284_22860</name>
</gene>
<sequence length="128" mass="13516">MIEGVSEVQGLRVLVAEDEILVAMLLEEMLEDLGCQVVGPHATLASALEAARGDHFDVAVIDMNLAGERADPILAELGESAVPFAIASGGGNWELPHPPAFLLNKPYTFAQLEKALKALKQALEQAGA</sequence>
<keyword evidence="4" id="KW-1185">Reference proteome</keyword>
<dbReference type="GO" id="GO:0000160">
    <property type="term" value="P:phosphorelay signal transduction system"/>
    <property type="evidence" value="ECO:0007669"/>
    <property type="project" value="InterPro"/>
</dbReference>
<name>T0IDJ1_9SPHN</name>
<protein>
    <recommendedName>
        <fullName evidence="2">Response regulatory domain-containing protein</fullName>
    </recommendedName>
</protein>
<dbReference type="Proteomes" id="UP000015527">
    <property type="component" value="Unassembled WGS sequence"/>
</dbReference>
<dbReference type="Gene3D" id="3.40.50.2300">
    <property type="match status" value="1"/>
</dbReference>
<dbReference type="SMART" id="SM00448">
    <property type="entry name" value="REC"/>
    <property type="match status" value="1"/>
</dbReference>
<dbReference type="PROSITE" id="PS50110">
    <property type="entry name" value="RESPONSE_REGULATORY"/>
    <property type="match status" value="1"/>
</dbReference>
<reference evidence="3 4" key="1">
    <citation type="journal article" date="2013" name="Genome Announc.">
        <title>Genome Sequence of Novosphingobium lindaniclasticum LE124T, Isolated from a Hexachlorocyclohexane Dumpsite.</title>
        <authorList>
            <person name="Saxena A."/>
            <person name="Nayyar N."/>
            <person name="Sangwan N."/>
            <person name="Kumari R."/>
            <person name="Khurana J.P."/>
            <person name="Lal R."/>
        </authorList>
    </citation>
    <scope>NUCLEOTIDE SEQUENCE [LARGE SCALE GENOMIC DNA]</scope>
    <source>
        <strain evidence="3 4">LE124</strain>
    </source>
</reference>
<dbReference type="SUPFAM" id="SSF52172">
    <property type="entry name" value="CheY-like"/>
    <property type="match status" value="1"/>
</dbReference>
<accession>T0IDJ1</accession>
<evidence type="ECO:0000313" key="4">
    <source>
        <dbReference type="Proteomes" id="UP000015527"/>
    </source>
</evidence>
<dbReference type="RefSeq" id="WP_021236235.1">
    <property type="nucleotide sequence ID" value="NZ_ATHL01000153.1"/>
</dbReference>
<evidence type="ECO:0000259" key="2">
    <source>
        <dbReference type="PROSITE" id="PS50110"/>
    </source>
</evidence>
<dbReference type="PATRIC" id="fig|1096930.3.peg.4502"/>
<dbReference type="eggNOG" id="COG0784">
    <property type="taxonomic scope" value="Bacteria"/>
</dbReference>
<dbReference type="Pfam" id="PF00072">
    <property type="entry name" value="Response_reg"/>
    <property type="match status" value="1"/>
</dbReference>
<dbReference type="InterPro" id="IPR011006">
    <property type="entry name" value="CheY-like_superfamily"/>
</dbReference>
<dbReference type="OrthoDB" id="582170at2"/>
<organism evidence="3 4">
    <name type="scientific">Novosphingobium lindaniclasticum LE124</name>
    <dbReference type="NCBI Taxonomy" id="1096930"/>
    <lineage>
        <taxon>Bacteria</taxon>
        <taxon>Pseudomonadati</taxon>
        <taxon>Pseudomonadota</taxon>
        <taxon>Alphaproteobacteria</taxon>
        <taxon>Sphingomonadales</taxon>
        <taxon>Sphingomonadaceae</taxon>
        <taxon>Novosphingobium</taxon>
    </lineage>
</organism>
<comment type="caution">
    <text evidence="3">The sequence shown here is derived from an EMBL/GenBank/DDBJ whole genome shotgun (WGS) entry which is preliminary data.</text>
</comment>
<keyword evidence="1" id="KW-0597">Phosphoprotein</keyword>
<feature type="modified residue" description="4-aspartylphosphate" evidence="1">
    <location>
        <position position="62"/>
    </location>
</feature>